<gene>
    <name evidence="4" type="primary">GSHPx_4</name>
    <name evidence="4" type="ORF">FRACYDRAFT_143979</name>
</gene>
<proteinExistence type="inferred from homology"/>
<dbReference type="InterPro" id="IPR036249">
    <property type="entry name" value="Thioredoxin-like_sf"/>
</dbReference>
<dbReference type="AlphaFoldDB" id="A0A1E7FID6"/>
<dbReference type="GO" id="GO:0004601">
    <property type="term" value="F:peroxidase activity"/>
    <property type="evidence" value="ECO:0007669"/>
    <property type="project" value="UniProtKB-KW"/>
</dbReference>
<evidence type="ECO:0000256" key="1">
    <source>
        <dbReference type="ARBA" id="ARBA00006926"/>
    </source>
</evidence>
<dbReference type="EMBL" id="KV784357">
    <property type="protein sequence ID" value="OEU17543.1"/>
    <property type="molecule type" value="Genomic_DNA"/>
</dbReference>
<dbReference type="PANTHER" id="PTHR11592:SF78">
    <property type="entry name" value="GLUTATHIONE PEROXIDASE"/>
    <property type="match status" value="1"/>
</dbReference>
<dbReference type="KEGG" id="fcy:FRACYDRAFT_143979"/>
<dbReference type="InParanoid" id="A0A1E7FID6"/>
<dbReference type="Gene3D" id="3.40.30.10">
    <property type="entry name" value="Glutaredoxin"/>
    <property type="match status" value="1"/>
</dbReference>
<evidence type="ECO:0000313" key="5">
    <source>
        <dbReference type="Proteomes" id="UP000095751"/>
    </source>
</evidence>
<reference evidence="4 5" key="1">
    <citation type="submission" date="2016-09" db="EMBL/GenBank/DDBJ databases">
        <title>Extensive genetic diversity and differential bi-allelic expression allows diatom success in the polar Southern Ocean.</title>
        <authorList>
            <consortium name="DOE Joint Genome Institute"/>
            <person name="Mock T."/>
            <person name="Otillar R.P."/>
            <person name="Strauss J."/>
            <person name="Dupont C."/>
            <person name="Frickenhaus S."/>
            <person name="Maumus F."/>
            <person name="Mcmullan M."/>
            <person name="Sanges R."/>
            <person name="Schmutz J."/>
            <person name="Toseland A."/>
            <person name="Valas R."/>
            <person name="Veluchamy A."/>
            <person name="Ward B.J."/>
            <person name="Allen A."/>
            <person name="Barry K."/>
            <person name="Falciatore A."/>
            <person name="Ferrante M."/>
            <person name="Fortunato A.E."/>
            <person name="Gloeckner G."/>
            <person name="Gruber A."/>
            <person name="Hipkin R."/>
            <person name="Janech M."/>
            <person name="Kroth P."/>
            <person name="Leese F."/>
            <person name="Lindquist E."/>
            <person name="Lyon B.R."/>
            <person name="Martin J."/>
            <person name="Mayer C."/>
            <person name="Parker M."/>
            <person name="Quesneville H."/>
            <person name="Raymond J."/>
            <person name="Uhlig C."/>
            <person name="Valentin K.U."/>
            <person name="Worden A.Z."/>
            <person name="Armbrust E.V."/>
            <person name="Bowler C."/>
            <person name="Green B."/>
            <person name="Moulton V."/>
            <person name="Van Oosterhout C."/>
            <person name="Grigoriev I."/>
        </authorList>
    </citation>
    <scope>NUCLEOTIDE SEQUENCE [LARGE SCALE GENOMIC DNA]</scope>
    <source>
        <strain evidence="4 5">CCMP1102</strain>
    </source>
</reference>
<sequence length="106" mass="12538">ELQKKYGSEGFSVLAFPIKDFSQELGSNEEIISFMDENFPQVDFPLFSLSSLKENPVYQKLHKQKPDNHIKWNFYKFLIDWNGQVVEFYDKKVSPMQISDQIEQLL</sequence>
<comment type="similarity">
    <text evidence="1">Belongs to the glutathione peroxidase family.</text>
</comment>
<name>A0A1E7FID6_9STRA</name>
<dbReference type="PIRSF" id="PIRSF000303">
    <property type="entry name" value="Glutathion_perox"/>
    <property type="match status" value="1"/>
</dbReference>
<dbReference type="Proteomes" id="UP000095751">
    <property type="component" value="Unassembled WGS sequence"/>
</dbReference>
<dbReference type="PROSITE" id="PS51355">
    <property type="entry name" value="GLUTATHIONE_PEROXID_3"/>
    <property type="match status" value="1"/>
</dbReference>
<feature type="non-terminal residue" evidence="4">
    <location>
        <position position="106"/>
    </location>
</feature>
<organism evidence="4 5">
    <name type="scientific">Fragilariopsis cylindrus CCMP1102</name>
    <dbReference type="NCBI Taxonomy" id="635003"/>
    <lineage>
        <taxon>Eukaryota</taxon>
        <taxon>Sar</taxon>
        <taxon>Stramenopiles</taxon>
        <taxon>Ochrophyta</taxon>
        <taxon>Bacillariophyta</taxon>
        <taxon>Bacillariophyceae</taxon>
        <taxon>Bacillariophycidae</taxon>
        <taxon>Bacillariales</taxon>
        <taxon>Bacillariaceae</taxon>
        <taxon>Fragilariopsis</taxon>
    </lineage>
</organism>
<dbReference type="PANTHER" id="PTHR11592">
    <property type="entry name" value="GLUTATHIONE PEROXIDASE"/>
    <property type="match status" value="1"/>
</dbReference>
<evidence type="ECO:0000256" key="2">
    <source>
        <dbReference type="ARBA" id="ARBA00022559"/>
    </source>
</evidence>
<dbReference type="OrthoDB" id="446890at2759"/>
<evidence type="ECO:0000256" key="3">
    <source>
        <dbReference type="ARBA" id="ARBA00023002"/>
    </source>
</evidence>
<keyword evidence="3" id="KW-0560">Oxidoreductase</keyword>
<protein>
    <submittedName>
        <fullName evidence="4">Putative glutathione peroxidase</fullName>
    </submittedName>
</protein>
<accession>A0A1E7FID6</accession>
<keyword evidence="2 4" id="KW-0575">Peroxidase</keyword>
<dbReference type="InterPro" id="IPR000889">
    <property type="entry name" value="Glutathione_peroxidase"/>
</dbReference>
<dbReference type="GO" id="GO:0006979">
    <property type="term" value="P:response to oxidative stress"/>
    <property type="evidence" value="ECO:0007669"/>
    <property type="project" value="InterPro"/>
</dbReference>
<dbReference type="SUPFAM" id="SSF52833">
    <property type="entry name" value="Thioredoxin-like"/>
    <property type="match status" value="1"/>
</dbReference>
<feature type="non-terminal residue" evidence="4">
    <location>
        <position position="1"/>
    </location>
</feature>
<dbReference type="Pfam" id="PF00255">
    <property type="entry name" value="GSHPx"/>
    <property type="match status" value="1"/>
</dbReference>
<evidence type="ECO:0000313" key="4">
    <source>
        <dbReference type="EMBL" id="OEU17543.1"/>
    </source>
</evidence>
<keyword evidence="5" id="KW-1185">Reference proteome</keyword>